<keyword evidence="2" id="KW-0732">Signal</keyword>
<dbReference type="EMBL" id="JAGEOJ010000013">
    <property type="protein sequence ID" value="MBO2451519.1"/>
    <property type="molecule type" value="Genomic_DNA"/>
</dbReference>
<gene>
    <name evidence="4" type="ORF">J4573_30815</name>
</gene>
<evidence type="ECO:0000256" key="2">
    <source>
        <dbReference type="SAM" id="SignalP"/>
    </source>
</evidence>
<evidence type="ECO:0000259" key="3">
    <source>
        <dbReference type="SMART" id="SM00646"/>
    </source>
</evidence>
<protein>
    <submittedName>
        <fullName evidence="4">N-acetylmuramoyl-L-alanine amidase</fullName>
    </submittedName>
</protein>
<dbReference type="Proteomes" id="UP000669179">
    <property type="component" value="Unassembled WGS sequence"/>
</dbReference>
<dbReference type="GO" id="GO:0008745">
    <property type="term" value="F:N-acetylmuramoyl-L-alanine amidase activity"/>
    <property type="evidence" value="ECO:0007669"/>
    <property type="project" value="InterPro"/>
</dbReference>
<accession>A0A939PLU0</accession>
<keyword evidence="5" id="KW-1185">Reference proteome</keyword>
<dbReference type="AlphaFoldDB" id="A0A939PLU0"/>
<dbReference type="RefSeq" id="WP_208259407.1">
    <property type="nucleotide sequence ID" value="NZ_JAGEOJ010000013.1"/>
</dbReference>
<dbReference type="PANTHER" id="PTHR30404">
    <property type="entry name" value="N-ACETYLMURAMOYL-L-ALANINE AMIDASE"/>
    <property type="match status" value="1"/>
</dbReference>
<keyword evidence="1" id="KW-0378">Hydrolase</keyword>
<reference evidence="4" key="1">
    <citation type="submission" date="2021-03" db="EMBL/GenBank/DDBJ databases">
        <authorList>
            <person name="Kanchanasin P."/>
            <person name="Saeng-In P."/>
            <person name="Phongsopitanun W."/>
            <person name="Yuki M."/>
            <person name="Kudo T."/>
            <person name="Ohkuma M."/>
            <person name="Tanasupawat S."/>
        </authorList>
    </citation>
    <scope>NUCLEOTIDE SEQUENCE</scope>
    <source>
        <strain evidence="4">GKU 128</strain>
    </source>
</reference>
<feature type="signal peptide" evidence="2">
    <location>
        <begin position="1"/>
        <end position="27"/>
    </location>
</feature>
<proteinExistence type="predicted"/>
<dbReference type="GO" id="GO:0009253">
    <property type="term" value="P:peptidoglycan catabolic process"/>
    <property type="evidence" value="ECO:0007669"/>
    <property type="project" value="InterPro"/>
</dbReference>
<dbReference type="Gene3D" id="3.40.630.40">
    <property type="entry name" value="Zn-dependent exopeptidases"/>
    <property type="match status" value="1"/>
</dbReference>
<dbReference type="Pfam" id="PF01520">
    <property type="entry name" value="Amidase_3"/>
    <property type="match status" value="1"/>
</dbReference>
<dbReference type="CDD" id="cd02696">
    <property type="entry name" value="MurNAc-LAA"/>
    <property type="match status" value="1"/>
</dbReference>
<sequence>MKPRRGLWVGMVAASAAGVAVTGVALADGSHAARTATVAQARPLAAKPLSGKVIVIDPGHNGHNHLHPKVINRKVPAGGFKKPCDTTGTATTSGYAEHAYTFDVATRLAKILRAQGATVRLTRPNDRGVGPCVNDRAAIGNKMHADAAISIHADGAPSSRRGFHVILPGYVKGYTGPIVKPSKRLGLDIRAAFHRLQPYANYVGGDGLDTRTDLGGLNLSKVPKVFIECGNMRNRTDAAHMKSAAWRQKAANSLAAGMAAYLR</sequence>
<organism evidence="4 5">
    <name type="scientific">Actinomadura barringtoniae</name>
    <dbReference type="NCBI Taxonomy" id="1427535"/>
    <lineage>
        <taxon>Bacteria</taxon>
        <taxon>Bacillati</taxon>
        <taxon>Actinomycetota</taxon>
        <taxon>Actinomycetes</taxon>
        <taxon>Streptosporangiales</taxon>
        <taxon>Thermomonosporaceae</taxon>
        <taxon>Actinomadura</taxon>
    </lineage>
</organism>
<evidence type="ECO:0000256" key="1">
    <source>
        <dbReference type="ARBA" id="ARBA00022801"/>
    </source>
</evidence>
<dbReference type="InterPro" id="IPR002508">
    <property type="entry name" value="MurNAc-LAA_cat"/>
</dbReference>
<name>A0A939PLU0_9ACTN</name>
<feature type="chain" id="PRO_5037736025" evidence="2">
    <location>
        <begin position="28"/>
        <end position="263"/>
    </location>
</feature>
<dbReference type="GO" id="GO:0030288">
    <property type="term" value="C:outer membrane-bounded periplasmic space"/>
    <property type="evidence" value="ECO:0007669"/>
    <property type="project" value="TreeGrafter"/>
</dbReference>
<dbReference type="PANTHER" id="PTHR30404:SF0">
    <property type="entry name" value="N-ACETYLMURAMOYL-L-ALANINE AMIDASE AMIC"/>
    <property type="match status" value="1"/>
</dbReference>
<feature type="domain" description="MurNAc-LAA" evidence="3">
    <location>
        <begin position="137"/>
        <end position="259"/>
    </location>
</feature>
<dbReference type="SMART" id="SM00646">
    <property type="entry name" value="Ami_3"/>
    <property type="match status" value="1"/>
</dbReference>
<comment type="caution">
    <text evidence="4">The sequence shown here is derived from an EMBL/GenBank/DDBJ whole genome shotgun (WGS) entry which is preliminary data.</text>
</comment>
<evidence type="ECO:0000313" key="4">
    <source>
        <dbReference type="EMBL" id="MBO2451519.1"/>
    </source>
</evidence>
<dbReference type="SUPFAM" id="SSF53187">
    <property type="entry name" value="Zn-dependent exopeptidases"/>
    <property type="match status" value="1"/>
</dbReference>
<dbReference type="InterPro" id="IPR050695">
    <property type="entry name" value="N-acetylmuramoyl_amidase_3"/>
</dbReference>
<evidence type="ECO:0000313" key="5">
    <source>
        <dbReference type="Proteomes" id="UP000669179"/>
    </source>
</evidence>